<reference key="1">
    <citation type="submission" date="2010-11" db="EMBL/GenBank/DDBJ databases">
        <title>The complete genome of Leadbetterella byssophila DSM 17132.</title>
        <authorList>
            <consortium name="US DOE Joint Genome Institute (JGI-PGF)"/>
            <person name="Lucas S."/>
            <person name="Copeland A."/>
            <person name="Lapidus A."/>
            <person name="Glavina del Rio T."/>
            <person name="Dalin E."/>
            <person name="Tice H."/>
            <person name="Bruce D."/>
            <person name="Goodwin L."/>
            <person name="Pitluck S."/>
            <person name="Kyrpides N."/>
            <person name="Mavromatis K."/>
            <person name="Ivanova N."/>
            <person name="Teshima H."/>
            <person name="Brettin T."/>
            <person name="Detter J.C."/>
            <person name="Han C."/>
            <person name="Tapia R."/>
            <person name="Land M."/>
            <person name="Hauser L."/>
            <person name="Markowitz V."/>
            <person name="Cheng J.-F."/>
            <person name="Hugenholtz P."/>
            <person name="Woyke T."/>
            <person name="Wu D."/>
            <person name="Tindall B."/>
            <person name="Pomrenke H.G."/>
            <person name="Brambilla E."/>
            <person name="Klenk H.-P."/>
            <person name="Eisen J.A."/>
        </authorList>
    </citation>
    <scope>NUCLEOTIDE SEQUENCE [LARGE SCALE GENOMIC DNA]</scope>
    <source>
        <strain>DSM 17132</strain>
    </source>
</reference>
<keyword evidence="1" id="KW-0812">Transmembrane</keyword>
<proteinExistence type="predicted"/>
<dbReference type="AlphaFoldDB" id="E4RWI9"/>
<dbReference type="RefSeq" id="WP_013409956.1">
    <property type="nucleotide sequence ID" value="NC_014655.1"/>
</dbReference>
<gene>
    <name evidence="2" type="ordered locus">Lbys_3269</name>
</gene>
<dbReference type="HOGENOM" id="CLU_1794075_0_0_10"/>
<name>E4RWI9_LEAB4</name>
<reference evidence="2 3" key="2">
    <citation type="journal article" date="2011" name="Stand. Genomic Sci.">
        <title>Complete genome sequence of Leadbetterella byssophila type strain (4M15).</title>
        <authorList>
            <person name="Abt B."/>
            <person name="Teshima H."/>
            <person name="Lucas S."/>
            <person name="Lapidus A."/>
            <person name="Del Rio T.G."/>
            <person name="Nolan M."/>
            <person name="Tice H."/>
            <person name="Cheng J.F."/>
            <person name="Pitluck S."/>
            <person name="Liolios K."/>
            <person name="Pagani I."/>
            <person name="Ivanova N."/>
            <person name="Mavromatis K."/>
            <person name="Pati A."/>
            <person name="Tapia R."/>
            <person name="Han C."/>
            <person name="Goodwin L."/>
            <person name="Chen A."/>
            <person name="Palaniappan K."/>
            <person name="Land M."/>
            <person name="Hauser L."/>
            <person name="Chang Y.J."/>
            <person name="Jeffries C.D."/>
            <person name="Rohde M."/>
            <person name="Goker M."/>
            <person name="Tindall B.J."/>
            <person name="Detter J.C."/>
            <person name="Woyke T."/>
            <person name="Bristow J."/>
            <person name="Eisen J.A."/>
            <person name="Markowitz V."/>
            <person name="Hugenholtz P."/>
            <person name="Klenk H.P."/>
            <person name="Kyrpides N.C."/>
        </authorList>
    </citation>
    <scope>NUCLEOTIDE SEQUENCE [LARGE SCALE GENOMIC DNA]</scope>
    <source>
        <strain evidence="3">DSM 17132 / JCM 16389 / KACC 11308 / NBRC 106382 / 4M15</strain>
    </source>
</reference>
<dbReference type="KEGG" id="lby:Lbys_3269"/>
<sequence length="144" mass="16613">MEKLKNRLKDLPNEVLFEMLYHKNQYTPLALQLAKEELKYRTLSAEEKVLFDTLSSESIVKEQVLQPPLNTKERLTQFLLPWLAAIPKNVYHEAEAKQFRKLGLRTYGLAATVTLAAYSSDMNWLFLGIPLILLGSFFLVNIVE</sequence>
<dbReference type="Proteomes" id="UP000007435">
    <property type="component" value="Chromosome"/>
</dbReference>
<keyword evidence="1" id="KW-0472">Membrane</keyword>
<accession>E4RWI9</accession>
<keyword evidence="3" id="KW-1185">Reference proteome</keyword>
<organism evidence="2 3">
    <name type="scientific">Leadbetterella byssophila (strain DSM 17132 / JCM 16389 / KACC 11308 / NBRC 106382 / 4M15)</name>
    <dbReference type="NCBI Taxonomy" id="649349"/>
    <lineage>
        <taxon>Bacteria</taxon>
        <taxon>Pseudomonadati</taxon>
        <taxon>Bacteroidota</taxon>
        <taxon>Cytophagia</taxon>
        <taxon>Cytophagales</taxon>
        <taxon>Leadbetterellaceae</taxon>
        <taxon>Leadbetterella</taxon>
    </lineage>
</organism>
<feature type="transmembrane region" description="Helical" evidence="1">
    <location>
        <begin position="102"/>
        <end position="118"/>
    </location>
</feature>
<protein>
    <submittedName>
        <fullName evidence="2">Uncharacterized protein</fullName>
    </submittedName>
</protein>
<dbReference type="EMBL" id="CP002305">
    <property type="protein sequence ID" value="ADQ18929.1"/>
    <property type="molecule type" value="Genomic_DNA"/>
</dbReference>
<keyword evidence="1" id="KW-1133">Transmembrane helix</keyword>
<evidence type="ECO:0000313" key="2">
    <source>
        <dbReference type="EMBL" id="ADQ18929.1"/>
    </source>
</evidence>
<evidence type="ECO:0000313" key="3">
    <source>
        <dbReference type="Proteomes" id="UP000007435"/>
    </source>
</evidence>
<evidence type="ECO:0000256" key="1">
    <source>
        <dbReference type="SAM" id="Phobius"/>
    </source>
</evidence>
<feature type="transmembrane region" description="Helical" evidence="1">
    <location>
        <begin position="124"/>
        <end position="143"/>
    </location>
</feature>